<dbReference type="EMBL" id="JANBOI010002466">
    <property type="protein sequence ID" value="KAJ1721666.1"/>
    <property type="molecule type" value="Genomic_DNA"/>
</dbReference>
<dbReference type="AlphaFoldDB" id="A0A9W7XVH5"/>
<proteinExistence type="predicted"/>
<dbReference type="Proteomes" id="UP001143981">
    <property type="component" value="Unassembled WGS sequence"/>
</dbReference>
<protein>
    <submittedName>
        <fullName evidence="2">Uncharacterized protein</fullName>
    </submittedName>
</protein>
<sequence>MPQLDGSDSEPQPTPHDATSRSPSGSRGTSAAATSTAPHGDSGEQPRFLLPDGGRIGERQTLSLAPELDVSGSERPTLRLSMLSPPARASVQERAHSEQPATAPDHGIPIPLPDTGYFAPRGALSRSNTEQRTSPSVSP</sequence>
<dbReference type="OrthoDB" id="413008at2759"/>
<reference evidence="2" key="1">
    <citation type="submission" date="2022-07" db="EMBL/GenBank/DDBJ databases">
        <title>Phylogenomic reconstructions and comparative analyses of Kickxellomycotina fungi.</title>
        <authorList>
            <person name="Reynolds N.K."/>
            <person name="Stajich J.E."/>
            <person name="Barry K."/>
            <person name="Grigoriev I.V."/>
            <person name="Crous P."/>
            <person name="Smith M.E."/>
        </authorList>
    </citation>
    <scope>NUCLEOTIDE SEQUENCE</scope>
    <source>
        <strain evidence="2">BCRC 34381</strain>
    </source>
</reference>
<organism evidence="2 3">
    <name type="scientific">Coemansia biformis</name>
    <dbReference type="NCBI Taxonomy" id="1286918"/>
    <lineage>
        <taxon>Eukaryota</taxon>
        <taxon>Fungi</taxon>
        <taxon>Fungi incertae sedis</taxon>
        <taxon>Zoopagomycota</taxon>
        <taxon>Kickxellomycotina</taxon>
        <taxon>Kickxellomycetes</taxon>
        <taxon>Kickxellales</taxon>
        <taxon>Kickxellaceae</taxon>
        <taxon>Coemansia</taxon>
    </lineage>
</organism>
<feature type="compositionally biased region" description="Polar residues" evidence="1">
    <location>
        <begin position="125"/>
        <end position="139"/>
    </location>
</feature>
<evidence type="ECO:0000313" key="3">
    <source>
        <dbReference type="Proteomes" id="UP001143981"/>
    </source>
</evidence>
<comment type="caution">
    <text evidence="2">The sequence shown here is derived from an EMBL/GenBank/DDBJ whole genome shotgun (WGS) entry which is preliminary data.</text>
</comment>
<feature type="non-terminal residue" evidence="2">
    <location>
        <position position="139"/>
    </location>
</feature>
<keyword evidence="3" id="KW-1185">Reference proteome</keyword>
<name>A0A9W7XVH5_9FUNG</name>
<evidence type="ECO:0000313" key="2">
    <source>
        <dbReference type="EMBL" id="KAJ1721666.1"/>
    </source>
</evidence>
<feature type="compositionally biased region" description="Low complexity" evidence="1">
    <location>
        <begin position="20"/>
        <end position="38"/>
    </location>
</feature>
<feature type="region of interest" description="Disordered" evidence="1">
    <location>
        <begin position="1"/>
        <end position="139"/>
    </location>
</feature>
<gene>
    <name evidence="2" type="ORF">LPJ61_006012</name>
</gene>
<evidence type="ECO:0000256" key="1">
    <source>
        <dbReference type="SAM" id="MobiDB-lite"/>
    </source>
</evidence>
<accession>A0A9W7XVH5</accession>